<dbReference type="InterPro" id="IPR011992">
    <property type="entry name" value="EF-hand-dom_pair"/>
</dbReference>
<name>A0A2B4SD34_STYPI</name>
<dbReference type="SUPFAM" id="SSF47473">
    <property type="entry name" value="EF-hand"/>
    <property type="match status" value="1"/>
</dbReference>
<keyword evidence="11" id="KW-1185">Reference proteome</keyword>
<evidence type="ECO:0000256" key="6">
    <source>
        <dbReference type="ARBA" id="ARBA00023069"/>
    </source>
</evidence>
<dbReference type="OrthoDB" id="2096280at2759"/>
<evidence type="ECO:0000313" key="11">
    <source>
        <dbReference type="Proteomes" id="UP000225706"/>
    </source>
</evidence>
<dbReference type="InterPro" id="IPR018247">
    <property type="entry name" value="EF_Hand_1_Ca_BS"/>
</dbReference>
<dbReference type="AlphaFoldDB" id="A0A2B4SD34"/>
<organism evidence="10 11">
    <name type="scientific">Stylophora pistillata</name>
    <name type="common">Smooth cauliflower coral</name>
    <dbReference type="NCBI Taxonomy" id="50429"/>
    <lineage>
        <taxon>Eukaryota</taxon>
        <taxon>Metazoa</taxon>
        <taxon>Cnidaria</taxon>
        <taxon>Anthozoa</taxon>
        <taxon>Hexacorallia</taxon>
        <taxon>Scleractinia</taxon>
        <taxon>Astrocoeniina</taxon>
        <taxon>Pocilloporidae</taxon>
        <taxon>Stylophora</taxon>
    </lineage>
</organism>
<evidence type="ECO:0000256" key="8">
    <source>
        <dbReference type="ARBA" id="ARBA00023273"/>
    </source>
</evidence>
<dbReference type="SMART" id="SM00054">
    <property type="entry name" value="EFh"/>
    <property type="match status" value="2"/>
</dbReference>
<evidence type="ECO:0000256" key="5">
    <source>
        <dbReference type="ARBA" id="ARBA00022846"/>
    </source>
</evidence>
<accession>A0A2B4SD34</accession>
<evidence type="ECO:0000256" key="3">
    <source>
        <dbReference type="ARBA" id="ARBA00022737"/>
    </source>
</evidence>
<dbReference type="Gene3D" id="1.10.238.10">
    <property type="entry name" value="EF-hand"/>
    <property type="match status" value="1"/>
</dbReference>
<keyword evidence="8" id="KW-0966">Cell projection</keyword>
<gene>
    <name evidence="10" type="primary">EFHB</name>
    <name evidence="10" type="ORF">AWC38_SpisGene8291</name>
</gene>
<evidence type="ECO:0000256" key="1">
    <source>
        <dbReference type="ARBA" id="ARBA00004611"/>
    </source>
</evidence>
<protein>
    <submittedName>
        <fullName evidence="10">EF-hand domain-containing family member B</fullName>
    </submittedName>
</protein>
<dbReference type="Pfam" id="PF25325">
    <property type="entry name" value="EF-hand_EFHB_C"/>
    <property type="match status" value="1"/>
</dbReference>
<comment type="subcellular location">
    <subcellularLocation>
        <location evidence="1">Cytoplasm</location>
        <location evidence="1">Cytoskeleton</location>
        <location evidence="1">Flagellum axoneme</location>
    </subcellularLocation>
</comment>
<dbReference type="PANTHER" id="PTHR12086:SF12">
    <property type="entry name" value="EF-HAND DOMAIN-CONTAINING FAMILY MEMBER B"/>
    <property type="match status" value="1"/>
</dbReference>
<keyword evidence="5" id="KW-0282">Flagellum</keyword>
<evidence type="ECO:0000259" key="9">
    <source>
        <dbReference type="PROSITE" id="PS50222"/>
    </source>
</evidence>
<dbReference type="PANTHER" id="PTHR12086">
    <property type="entry name" value="EF-HAND DOMAIN C-TERMINAL CONTAINING PROTEIN"/>
    <property type="match status" value="1"/>
</dbReference>
<keyword evidence="4" id="KW-0106">Calcium</keyword>
<evidence type="ECO:0000256" key="4">
    <source>
        <dbReference type="ARBA" id="ARBA00022837"/>
    </source>
</evidence>
<dbReference type="InterPro" id="IPR002048">
    <property type="entry name" value="EF_hand_dom"/>
</dbReference>
<dbReference type="PROSITE" id="PS00018">
    <property type="entry name" value="EF_HAND_1"/>
    <property type="match status" value="2"/>
</dbReference>
<feature type="domain" description="EF-hand" evidence="9">
    <location>
        <begin position="319"/>
        <end position="354"/>
    </location>
</feature>
<dbReference type="CDD" id="cd00051">
    <property type="entry name" value="EFh"/>
    <property type="match status" value="1"/>
</dbReference>
<sequence length="548" mass="61309">MLTNAGRFIDRNPGIIPAGKLFNVSGETAGDSLQIPQRDTRPETVRKFRGATQPEAGKERVFYGRANDPDIASRITHGVYTKSSLVVCRCHDKKPGLPDGVGPTDVTYGVKTIKDGSAGEMVNPAKTAAQVNTESLEGKELYKVSHNDFDVGEMFDRKYDWSRIPKGSKFGVETPHNNDGIHVRKTLKWLHETQQEKATKIVSKRVDNFRERTQPQLGQVHDPIKDTLRVPPDHPFGIMIKPDEYGAGDLIHMRVPGNYLRGQDRERGVLAAARHHLKMANYHNFHDLKAAFGYYDKDNSGKISLDELREVCIQFNLPIEPELLESTLAYCDVDGDGQINYDEFANFLNWKDKMPSGGIKSTLTGIQKDSAEVEAKVAMSVLGFNFALKEDEQKTAASTPTRLKKQIDQAVGGWKTSSSQFNDVTGKIRTTGWRAYGVPTVRSDLPAPNTRRVADHTNYGDESDAYGLINPSIYSNHGVYEKDFFSSRDQYEIRRIFDGIGVEMTSDAFEKIWEEASTRHPTGLVSIETFRGVMDEVNAKKLVETQMA</sequence>
<evidence type="ECO:0000256" key="2">
    <source>
        <dbReference type="ARBA" id="ARBA00022490"/>
    </source>
</evidence>
<evidence type="ECO:0000256" key="7">
    <source>
        <dbReference type="ARBA" id="ARBA00023212"/>
    </source>
</evidence>
<proteinExistence type="predicted"/>
<dbReference type="PROSITE" id="PS50222">
    <property type="entry name" value="EF_HAND_2"/>
    <property type="match status" value="2"/>
</dbReference>
<dbReference type="Pfam" id="PF13499">
    <property type="entry name" value="EF-hand_7"/>
    <property type="match status" value="1"/>
</dbReference>
<keyword evidence="3" id="KW-0677">Repeat</keyword>
<keyword evidence="2" id="KW-0963">Cytoplasm</keyword>
<feature type="domain" description="EF-hand" evidence="9">
    <location>
        <begin position="283"/>
        <end position="318"/>
    </location>
</feature>
<dbReference type="GO" id="GO:0005509">
    <property type="term" value="F:calcium ion binding"/>
    <property type="evidence" value="ECO:0007669"/>
    <property type="project" value="InterPro"/>
</dbReference>
<keyword evidence="6" id="KW-0969">Cilium</keyword>
<dbReference type="STRING" id="50429.A0A2B4SD34"/>
<dbReference type="InterPro" id="IPR057428">
    <property type="entry name" value="EFHB_EF-hand_C"/>
</dbReference>
<dbReference type="Proteomes" id="UP000225706">
    <property type="component" value="Unassembled WGS sequence"/>
</dbReference>
<comment type="caution">
    <text evidence="10">The sequence shown here is derived from an EMBL/GenBank/DDBJ whole genome shotgun (WGS) entry which is preliminary data.</text>
</comment>
<reference evidence="11" key="1">
    <citation type="journal article" date="2017" name="bioRxiv">
        <title>Comparative analysis of the genomes of Stylophora pistillata and Acropora digitifera provides evidence for extensive differences between species of corals.</title>
        <authorList>
            <person name="Voolstra C.R."/>
            <person name="Li Y."/>
            <person name="Liew Y.J."/>
            <person name="Baumgarten S."/>
            <person name="Zoccola D."/>
            <person name="Flot J.-F."/>
            <person name="Tambutte S."/>
            <person name="Allemand D."/>
            <person name="Aranda M."/>
        </authorList>
    </citation>
    <scope>NUCLEOTIDE SEQUENCE [LARGE SCALE GENOMIC DNA]</scope>
</reference>
<keyword evidence="7" id="KW-0206">Cytoskeleton</keyword>
<dbReference type="EMBL" id="LSMT01000113">
    <property type="protein sequence ID" value="PFX27009.1"/>
    <property type="molecule type" value="Genomic_DNA"/>
</dbReference>
<dbReference type="InterPro" id="IPR040193">
    <property type="entry name" value="EFHC1/EFHC2/EFHB"/>
</dbReference>
<evidence type="ECO:0000313" key="10">
    <source>
        <dbReference type="EMBL" id="PFX27009.1"/>
    </source>
</evidence>